<name>A0AAD4BS70_BOLED</name>
<evidence type="ECO:0000259" key="1">
    <source>
        <dbReference type="SMART" id="SM00235"/>
    </source>
</evidence>
<reference evidence="2" key="1">
    <citation type="submission" date="2019-10" db="EMBL/GenBank/DDBJ databases">
        <authorList>
            <consortium name="DOE Joint Genome Institute"/>
            <person name="Kuo A."/>
            <person name="Miyauchi S."/>
            <person name="Kiss E."/>
            <person name="Drula E."/>
            <person name="Kohler A."/>
            <person name="Sanchez-Garcia M."/>
            <person name="Andreopoulos B."/>
            <person name="Barry K.W."/>
            <person name="Bonito G."/>
            <person name="Buee M."/>
            <person name="Carver A."/>
            <person name="Chen C."/>
            <person name="Cichocki N."/>
            <person name="Clum A."/>
            <person name="Culley D."/>
            <person name="Crous P.W."/>
            <person name="Fauchery L."/>
            <person name="Girlanda M."/>
            <person name="Hayes R."/>
            <person name="Keri Z."/>
            <person name="LaButti K."/>
            <person name="Lipzen A."/>
            <person name="Lombard V."/>
            <person name="Magnuson J."/>
            <person name="Maillard F."/>
            <person name="Morin E."/>
            <person name="Murat C."/>
            <person name="Nolan M."/>
            <person name="Ohm R."/>
            <person name="Pangilinan J."/>
            <person name="Pereira M."/>
            <person name="Perotto S."/>
            <person name="Peter M."/>
            <person name="Riley R."/>
            <person name="Sitrit Y."/>
            <person name="Stielow B."/>
            <person name="Szollosi G."/>
            <person name="Zifcakova L."/>
            <person name="Stursova M."/>
            <person name="Spatafora J.W."/>
            <person name="Tedersoo L."/>
            <person name="Vaario L.-M."/>
            <person name="Yamada A."/>
            <person name="Yan M."/>
            <person name="Wang P."/>
            <person name="Xu J."/>
            <person name="Bruns T."/>
            <person name="Baldrian P."/>
            <person name="Vilgalys R."/>
            <person name="Henrissat B."/>
            <person name="Grigoriev I.V."/>
            <person name="Hibbett D."/>
            <person name="Nagy L.G."/>
            <person name="Martin F.M."/>
        </authorList>
    </citation>
    <scope>NUCLEOTIDE SEQUENCE</scope>
    <source>
        <strain evidence="2">BED1</strain>
    </source>
</reference>
<dbReference type="GO" id="GO:0006508">
    <property type="term" value="P:proteolysis"/>
    <property type="evidence" value="ECO:0007669"/>
    <property type="project" value="InterPro"/>
</dbReference>
<dbReference type="GO" id="GO:0008270">
    <property type="term" value="F:zinc ion binding"/>
    <property type="evidence" value="ECO:0007669"/>
    <property type="project" value="InterPro"/>
</dbReference>
<evidence type="ECO:0000313" key="3">
    <source>
        <dbReference type="Proteomes" id="UP001194468"/>
    </source>
</evidence>
<dbReference type="PANTHER" id="PTHR10127">
    <property type="entry name" value="DISCOIDIN, CUB, EGF, LAMININ , AND ZINC METALLOPROTEASE DOMAIN CONTAINING"/>
    <property type="match status" value="1"/>
</dbReference>
<dbReference type="InterPro" id="IPR006026">
    <property type="entry name" value="Peptidase_Metallo"/>
</dbReference>
<dbReference type="Gene3D" id="3.40.390.10">
    <property type="entry name" value="Collagenase (Catalytic Domain)"/>
    <property type="match status" value="1"/>
</dbReference>
<dbReference type="PANTHER" id="PTHR10127:SF850">
    <property type="entry name" value="METALLOENDOPEPTIDASE"/>
    <property type="match status" value="1"/>
</dbReference>
<dbReference type="Proteomes" id="UP001194468">
    <property type="component" value="Unassembled WGS sequence"/>
</dbReference>
<dbReference type="GO" id="GO:0004222">
    <property type="term" value="F:metalloendopeptidase activity"/>
    <property type="evidence" value="ECO:0007669"/>
    <property type="project" value="InterPro"/>
</dbReference>
<gene>
    <name evidence="2" type="ORF">L210DRAFT_942961</name>
</gene>
<dbReference type="EMBL" id="WHUW01000016">
    <property type="protein sequence ID" value="KAF8438346.1"/>
    <property type="molecule type" value="Genomic_DNA"/>
</dbReference>
<dbReference type="Pfam" id="PF01400">
    <property type="entry name" value="Astacin"/>
    <property type="match status" value="1"/>
</dbReference>
<dbReference type="SUPFAM" id="SSF55486">
    <property type="entry name" value="Metalloproteases ('zincins'), catalytic domain"/>
    <property type="match status" value="1"/>
</dbReference>
<dbReference type="InterPro" id="IPR024079">
    <property type="entry name" value="MetalloPept_cat_dom_sf"/>
</dbReference>
<dbReference type="InterPro" id="IPR001506">
    <property type="entry name" value="Peptidase_M12A"/>
</dbReference>
<dbReference type="AlphaFoldDB" id="A0AAD4BS70"/>
<sequence length="400" mass="44856">MSIDTWEIKSQYLNQANQREIKFCFLQTLGWSSKKEIAVKNVILSEHVDREKFETWEHFANIKFTPVRKEDSMIRIGFTPGSSWSAVGTSASKIGDNNPTLNLGWLKDKEEADEDDRSTILHEFGHALGMMHEHQSPARGEYIHLKELEVYRYYQPLLGSRETVKSQIIDTYNDERIMNMSKFDMKSIMMYFMPGYLNEEGIDVPVNKKLSKLDKAIITLSYPPNLNDAKNMSRFTQAMIDAGVTDKAAGEILGQFGEGTDGASLADYFDKMRERFSEYNKAATRLRSANAQLLNSIDPESLTQFGIRDFLGNVINNPLFQSIVKSVVKNALTQRGIPLRQSVPGASPPEVSRMVGGLAVHPEVAHVVMTYKDILRVKQTGMKGKDGKGDVGNAVGGITT</sequence>
<evidence type="ECO:0000313" key="2">
    <source>
        <dbReference type="EMBL" id="KAF8438346.1"/>
    </source>
</evidence>
<organism evidence="2 3">
    <name type="scientific">Boletus edulis BED1</name>
    <dbReference type="NCBI Taxonomy" id="1328754"/>
    <lineage>
        <taxon>Eukaryota</taxon>
        <taxon>Fungi</taxon>
        <taxon>Dikarya</taxon>
        <taxon>Basidiomycota</taxon>
        <taxon>Agaricomycotina</taxon>
        <taxon>Agaricomycetes</taxon>
        <taxon>Agaricomycetidae</taxon>
        <taxon>Boletales</taxon>
        <taxon>Boletineae</taxon>
        <taxon>Boletaceae</taxon>
        <taxon>Boletoideae</taxon>
        <taxon>Boletus</taxon>
    </lineage>
</organism>
<protein>
    <recommendedName>
        <fullName evidence="1">Peptidase metallopeptidase domain-containing protein</fullName>
    </recommendedName>
</protein>
<proteinExistence type="predicted"/>
<keyword evidence="3" id="KW-1185">Reference proteome</keyword>
<feature type="domain" description="Peptidase metallopeptidase" evidence="1">
    <location>
        <begin position="27"/>
        <end position="160"/>
    </location>
</feature>
<dbReference type="SMART" id="SM00235">
    <property type="entry name" value="ZnMc"/>
    <property type="match status" value="1"/>
</dbReference>
<reference evidence="2" key="2">
    <citation type="journal article" date="2020" name="Nat. Commun.">
        <title>Large-scale genome sequencing of mycorrhizal fungi provides insights into the early evolution of symbiotic traits.</title>
        <authorList>
            <person name="Miyauchi S."/>
            <person name="Kiss E."/>
            <person name="Kuo A."/>
            <person name="Drula E."/>
            <person name="Kohler A."/>
            <person name="Sanchez-Garcia M."/>
            <person name="Morin E."/>
            <person name="Andreopoulos B."/>
            <person name="Barry K.W."/>
            <person name="Bonito G."/>
            <person name="Buee M."/>
            <person name="Carver A."/>
            <person name="Chen C."/>
            <person name="Cichocki N."/>
            <person name="Clum A."/>
            <person name="Culley D."/>
            <person name="Crous P.W."/>
            <person name="Fauchery L."/>
            <person name="Girlanda M."/>
            <person name="Hayes R.D."/>
            <person name="Keri Z."/>
            <person name="LaButti K."/>
            <person name="Lipzen A."/>
            <person name="Lombard V."/>
            <person name="Magnuson J."/>
            <person name="Maillard F."/>
            <person name="Murat C."/>
            <person name="Nolan M."/>
            <person name="Ohm R.A."/>
            <person name="Pangilinan J."/>
            <person name="Pereira M.F."/>
            <person name="Perotto S."/>
            <person name="Peter M."/>
            <person name="Pfister S."/>
            <person name="Riley R."/>
            <person name="Sitrit Y."/>
            <person name="Stielow J.B."/>
            <person name="Szollosi G."/>
            <person name="Zifcakova L."/>
            <person name="Stursova M."/>
            <person name="Spatafora J.W."/>
            <person name="Tedersoo L."/>
            <person name="Vaario L.M."/>
            <person name="Yamada A."/>
            <person name="Yan M."/>
            <person name="Wang P."/>
            <person name="Xu J."/>
            <person name="Bruns T."/>
            <person name="Baldrian P."/>
            <person name="Vilgalys R."/>
            <person name="Dunand C."/>
            <person name="Henrissat B."/>
            <person name="Grigoriev I.V."/>
            <person name="Hibbett D."/>
            <person name="Nagy L.G."/>
            <person name="Martin F.M."/>
        </authorList>
    </citation>
    <scope>NUCLEOTIDE SEQUENCE</scope>
    <source>
        <strain evidence="2">BED1</strain>
    </source>
</reference>
<comment type="caution">
    <text evidence="2">The sequence shown here is derived from an EMBL/GenBank/DDBJ whole genome shotgun (WGS) entry which is preliminary data.</text>
</comment>
<accession>A0AAD4BS70</accession>